<keyword evidence="1" id="KW-0808">Transferase</keyword>
<dbReference type="InterPro" id="IPR018775">
    <property type="entry name" value="RlaP"/>
</dbReference>
<dbReference type="GO" id="GO:0016740">
    <property type="term" value="F:transferase activity"/>
    <property type="evidence" value="ECO:0007669"/>
    <property type="project" value="UniProtKB-KW"/>
</dbReference>
<dbReference type="EMBL" id="VOQF01000004">
    <property type="protein sequence ID" value="TXC91565.1"/>
    <property type="molecule type" value="Genomic_DNA"/>
</dbReference>
<protein>
    <submittedName>
        <fullName evidence="1">Nucleotidyltransferase domain-containing protein</fullName>
    </submittedName>
</protein>
<evidence type="ECO:0000313" key="2">
    <source>
        <dbReference type="Proteomes" id="UP000321363"/>
    </source>
</evidence>
<comment type="caution">
    <text evidence="1">The sequence shown here is derived from an EMBL/GenBank/DDBJ whole genome shotgun (WGS) entry which is preliminary data.</text>
</comment>
<dbReference type="Proteomes" id="UP000321363">
    <property type="component" value="Unassembled WGS sequence"/>
</dbReference>
<dbReference type="AlphaFoldDB" id="A0A5C6W0Z7"/>
<organism evidence="1 2">
    <name type="scientific">Metabacillus litoralis</name>
    <dbReference type="NCBI Taxonomy" id="152268"/>
    <lineage>
        <taxon>Bacteria</taxon>
        <taxon>Bacillati</taxon>
        <taxon>Bacillota</taxon>
        <taxon>Bacilli</taxon>
        <taxon>Bacillales</taxon>
        <taxon>Bacillaceae</taxon>
        <taxon>Metabacillus</taxon>
    </lineage>
</organism>
<gene>
    <name evidence="1" type="ORF">FS935_07980</name>
</gene>
<dbReference type="Pfam" id="PF10127">
    <property type="entry name" value="RlaP"/>
    <property type="match status" value="1"/>
</dbReference>
<sequence length="256" mass="30269">MLEENRLESRIRIKLQGLEKNHNIRILYACEAGSRAWGISSPNSDYDVRFVYTHQENWYLQLYEGKDVIEYTCEENRLELNGWDIKKTLKLLNKSNPSLFEWLQSPITYCIDEVFFNQLIDLTSKAFSPDIALYHYLNIAKQNNKLLMKKPTTKGYLATLKPIISCQWIIQHRNIPPFGDRMLFFHYIEDNLIEDQIELLLKKKQVGVKQFSSYLLDNYICITLERIENCLKKPIKNSYHLTDQLTKLFISTVKGF</sequence>
<accession>A0A5C6W0Z7</accession>
<dbReference type="PANTHER" id="PTHR34817:SF2">
    <property type="entry name" value="NUCLEOTIDYLTRANSFERASE"/>
    <property type="match status" value="1"/>
</dbReference>
<name>A0A5C6W0Z7_9BACI</name>
<dbReference type="PANTHER" id="PTHR34817">
    <property type="entry name" value="NUCLEOTIDYLTRANSFERASE"/>
    <property type="match status" value="1"/>
</dbReference>
<reference evidence="1 2" key="1">
    <citation type="journal article" date="2005" name="Int. J. Syst. Evol. Microbiol.">
        <title>Bacillus litoralis sp. nov., isolated from a tidal flat of the Yellow Sea in Korea.</title>
        <authorList>
            <person name="Yoon J.H."/>
            <person name="Oh T.K."/>
        </authorList>
    </citation>
    <scope>NUCLEOTIDE SEQUENCE [LARGE SCALE GENOMIC DNA]</scope>
    <source>
        <strain evidence="1 2">SW-211</strain>
    </source>
</reference>
<evidence type="ECO:0000313" key="1">
    <source>
        <dbReference type="EMBL" id="TXC91565.1"/>
    </source>
</evidence>
<keyword evidence="2" id="KW-1185">Reference proteome</keyword>
<proteinExistence type="predicted"/>